<keyword evidence="1" id="KW-0472">Membrane</keyword>
<keyword evidence="1" id="KW-0812">Transmembrane</keyword>
<evidence type="ECO:0000313" key="2">
    <source>
        <dbReference type="EMBL" id="QBX56677.1"/>
    </source>
</evidence>
<proteinExistence type="predicted"/>
<dbReference type="EMBL" id="CP038436">
    <property type="protein sequence ID" value="QBX56677.1"/>
    <property type="molecule type" value="Genomic_DNA"/>
</dbReference>
<dbReference type="RefSeq" id="WP_135268662.1">
    <property type="nucleotide sequence ID" value="NZ_CP038436.1"/>
</dbReference>
<name>A0A4P7IK31_9ACTN</name>
<accession>A0A4P7IK31</accession>
<evidence type="ECO:0000313" key="3">
    <source>
        <dbReference type="Proteomes" id="UP000294853"/>
    </source>
</evidence>
<evidence type="ECO:0000256" key="1">
    <source>
        <dbReference type="SAM" id="Phobius"/>
    </source>
</evidence>
<dbReference type="OrthoDB" id="3788790at2"/>
<feature type="transmembrane region" description="Helical" evidence="1">
    <location>
        <begin position="12"/>
        <end position="33"/>
    </location>
</feature>
<keyword evidence="3" id="KW-1185">Reference proteome</keyword>
<dbReference type="AlphaFoldDB" id="A0A4P7IK31"/>
<dbReference type="Proteomes" id="UP000294853">
    <property type="component" value="Chromosome"/>
</dbReference>
<reference evidence="2 3" key="1">
    <citation type="submission" date="2019-03" db="EMBL/GenBank/DDBJ databases">
        <title>Three New Species of Nocardioides, Nocardioides euryhalodurans sp. nov., Nocardioides seonyuensis sp. nov. and Nocardioides eburneoflavus sp. nov. Iolated from Soil.</title>
        <authorList>
            <person name="Roh S.G."/>
            <person name="Lee C."/>
            <person name="Kim M.-K."/>
            <person name="Kim S.B."/>
        </authorList>
    </citation>
    <scope>NUCLEOTIDE SEQUENCE [LARGE SCALE GENOMIC DNA]</scope>
    <source>
        <strain evidence="2 3">MMS17-SY207-3</strain>
    </source>
</reference>
<evidence type="ECO:0008006" key="4">
    <source>
        <dbReference type="Google" id="ProtNLM"/>
    </source>
</evidence>
<dbReference type="KEGG" id="nsn:EXE58_15225"/>
<protein>
    <recommendedName>
        <fullName evidence="4">DUF4175 domain-containing protein</fullName>
    </recommendedName>
</protein>
<feature type="transmembrane region" description="Helical" evidence="1">
    <location>
        <begin position="39"/>
        <end position="60"/>
    </location>
</feature>
<keyword evidence="1" id="KW-1133">Transmembrane helix</keyword>
<gene>
    <name evidence="2" type="ORF">EXE58_15225</name>
</gene>
<sequence>MTGTPVREAPSPWAIAGMVGMACVLFMIVTTPLVTATPWWAVALLVVAWVGALLVSVAWFVRRPRMLPVLAVAMAVVWFATIVLGARYLTWG</sequence>
<feature type="transmembrane region" description="Helical" evidence="1">
    <location>
        <begin position="67"/>
        <end position="89"/>
    </location>
</feature>
<organism evidence="2 3">
    <name type="scientific">Nocardioides seonyuensis</name>
    <dbReference type="NCBI Taxonomy" id="2518371"/>
    <lineage>
        <taxon>Bacteria</taxon>
        <taxon>Bacillati</taxon>
        <taxon>Actinomycetota</taxon>
        <taxon>Actinomycetes</taxon>
        <taxon>Propionibacteriales</taxon>
        <taxon>Nocardioidaceae</taxon>
        <taxon>Nocardioides</taxon>
    </lineage>
</organism>
<dbReference type="PROSITE" id="PS51257">
    <property type="entry name" value="PROKAR_LIPOPROTEIN"/>
    <property type="match status" value="1"/>
</dbReference>